<dbReference type="PANTHER" id="PTHR47447:SF17">
    <property type="entry name" value="OS12G0638900 PROTEIN"/>
    <property type="match status" value="1"/>
</dbReference>
<evidence type="ECO:0000256" key="4">
    <source>
        <dbReference type="ARBA" id="ARBA00044511"/>
    </source>
</evidence>
<dbReference type="PANTHER" id="PTHR47447">
    <property type="entry name" value="OS03G0856100 PROTEIN"/>
    <property type="match status" value="1"/>
</dbReference>
<dbReference type="InterPro" id="IPR002885">
    <property type="entry name" value="PPR_rpt"/>
</dbReference>
<organism evidence="7 8">
    <name type="scientific">Cercophora newfieldiana</name>
    <dbReference type="NCBI Taxonomy" id="92897"/>
    <lineage>
        <taxon>Eukaryota</taxon>
        <taxon>Fungi</taxon>
        <taxon>Dikarya</taxon>
        <taxon>Ascomycota</taxon>
        <taxon>Pezizomycotina</taxon>
        <taxon>Sordariomycetes</taxon>
        <taxon>Sordariomycetidae</taxon>
        <taxon>Sordariales</taxon>
        <taxon>Lasiosphaeriaceae</taxon>
        <taxon>Cercophora</taxon>
    </lineage>
</organism>
<keyword evidence="8" id="KW-1185">Reference proteome</keyword>
<dbReference type="EMBL" id="JAULSV010000002">
    <property type="protein sequence ID" value="KAK0651623.1"/>
    <property type="molecule type" value="Genomic_DNA"/>
</dbReference>
<evidence type="ECO:0000256" key="6">
    <source>
        <dbReference type="SAM" id="MobiDB-lite"/>
    </source>
</evidence>
<keyword evidence="2" id="KW-0677">Repeat</keyword>
<evidence type="ECO:0000256" key="5">
    <source>
        <dbReference type="PROSITE-ProRule" id="PRU00708"/>
    </source>
</evidence>
<comment type="function">
    <text evidence="3">Regulates mitochondrial small subunit maturation by controlling 15S rRNA 5'-end processing. Localizes to the 5' precursor of the 15S rRNA in a position that is subsequently occupied by mS47 in the mature yeast mtSSU. Uses structure and sequence-specific RNA recognition, binding to a single-stranded region of the precursor and specifically recognizing bases -6 to -1. The exchange of Ccm1 for mS47 is coupled to the irreversible removal of precursor rRNA that is accompanied by conformational changes of the mitoribosomal proteins uS5m and mS26. These conformational changes signal completion of 5'-end rRNA processing through protection of the mature 5'-end of the 15S rRNA and stabilization of mS47. The removal of the 5' precursor together with the dissociation of Ccm1 may be catalyzed by the 5'-3' exoribonuclease Pet127. Involved in the specific removal of group I introns in mitochondrial encoded transcripts.</text>
</comment>
<protein>
    <recommendedName>
        <fullName evidence="9">Pentatricopeptide repeat protein</fullName>
    </recommendedName>
</protein>
<gene>
    <name evidence="7" type="ORF">B0T16DRAFT_404320</name>
</gene>
<evidence type="ECO:0000256" key="3">
    <source>
        <dbReference type="ARBA" id="ARBA00044493"/>
    </source>
</evidence>
<evidence type="ECO:0008006" key="9">
    <source>
        <dbReference type="Google" id="ProtNLM"/>
    </source>
</evidence>
<evidence type="ECO:0000256" key="1">
    <source>
        <dbReference type="ARBA" id="ARBA00006192"/>
    </source>
</evidence>
<comment type="subunit">
    <text evidence="4">Binds to mitochondrial small subunit 15S rRNA.</text>
</comment>
<dbReference type="Pfam" id="PF13041">
    <property type="entry name" value="PPR_2"/>
    <property type="match status" value="1"/>
</dbReference>
<dbReference type="Proteomes" id="UP001174936">
    <property type="component" value="Unassembled WGS sequence"/>
</dbReference>
<accession>A0AA40CWD1</accession>
<dbReference type="AlphaFoldDB" id="A0AA40CWD1"/>
<dbReference type="NCBIfam" id="TIGR00756">
    <property type="entry name" value="PPR"/>
    <property type="match status" value="1"/>
</dbReference>
<sequence length="607" mass="67461">MKASRRIDGSICGAIPLPRASPSWPATAAATAAAAVAAGLVVLRTGRARYDHGRRGGRPEWVRSYSSSCASAIRGSTKAQPIHERSSAPALALRASTTKPPPALDVKVSSAPDVDSPSVALKDAGTTTKASLSRQELLALVDPYDGEEIGEVDEYFRFTRDLYMRGYAPADDPAVIVSRTPDDHDFPSAEEVTPASDDVKDTIRELTFAVNIRLAGKRDNVDLDSIHEIYQRLPEPRIPYLEGRFRHRLLKALGQPEWKNPKSMLRYFAVISDVKDCGISLSPAEWNCAMSYASRYVSVSTETEAESALKLWREMELGAGVKGTNVTFNILFDVASKAGNFALAEMIYREMENRGHRPNRYHYVSLIHFFGLKMDSGGVRAAYAEMVRAGEMIDTVALNAVISGLLRCGEEVAAENTYERMKLSIHDKDTFFARNYATDQAITQSLIMFAKLGRRFKSLQPAFQQAAPIHPNLQTYFQLVNHYGVKVGDLRHVAQFIDDMKYFQIPLHSSIFFCLFKSFTLHGGYPGSPWSPQRLESIWKALLTALDDGAPGVEISSSLAHWVLSAFNKCSNSEGVLDAYEALKERWHLGHDDEQYIMGLLYTFVRR</sequence>
<dbReference type="PROSITE" id="PS51375">
    <property type="entry name" value="PPR"/>
    <property type="match status" value="1"/>
</dbReference>
<feature type="repeat" description="PPR" evidence="5">
    <location>
        <begin position="324"/>
        <end position="358"/>
    </location>
</feature>
<reference evidence="7" key="1">
    <citation type="submission" date="2023-06" db="EMBL/GenBank/DDBJ databases">
        <title>Genome-scale phylogeny and comparative genomics of the fungal order Sordariales.</title>
        <authorList>
            <consortium name="Lawrence Berkeley National Laboratory"/>
            <person name="Hensen N."/>
            <person name="Bonometti L."/>
            <person name="Westerberg I."/>
            <person name="Brannstrom I.O."/>
            <person name="Guillou S."/>
            <person name="Cros-Aarteil S."/>
            <person name="Calhoun S."/>
            <person name="Haridas S."/>
            <person name="Kuo A."/>
            <person name="Mondo S."/>
            <person name="Pangilinan J."/>
            <person name="Riley R."/>
            <person name="Labutti K."/>
            <person name="Andreopoulos B."/>
            <person name="Lipzen A."/>
            <person name="Chen C."/>
            <person name="Yanf M."/>
            <person name="Daum C."/>
            <person name="Ng V."/>
            <person name="Clum A."/>
            <person name="Steindorff A."/>
            <person name="Ohm R."/>
            <person name="Martin F."/>
            <person name="Silar P."/>
            <person name="Natvig D."/>
            <person name="Lalanne C."/>
            <person name="Gautier V."/>
            <person name="Ament-Velasquez S.L."/>
            <person name="Kruys A."/>
            <person name="Hutchinson M.I."/>
            <person name="Powell A.J."/>
            <person name="Barry K."/>
            <person name="Miller A.N."/>
            <person name="Grigoriev I.V."/>
            <person name="Debuchy R."/>
            <person name="Gladieux P."/>
            <person name="Thoren M.H."/>
            <person name="Johannesson H."/>
        </authorList>
    </citation>
    <scope>NUCLEOTIDE SEQUENCE</scope>
    <source>
        <strain evidence="7">SMH2532-1</strain>
    </source>
</reference>
<dbReference type="Pfam" id="PF01535">
    <property type="entry name" value="PPR"/>
    <property type="match status" value="1"/>
</dbReference>
<comment type="caution">
    <text evidence="7">The sequence shown here is derived from an EMBL/GenBank/DDBJ whole genome shotgun (WGS) entry which is preliminary data.</text>
</comment>
<comment type="similarity">
    <text evidence="1">Belongs to the CCM1 family.</text>
</comment>
<proteinExistence type="inferred from homology"/>
<evidence type="ECO:0000256" key="2">
    <source>
        <dbReference type="ARBA" id="ARBA00022737"/>
    </source>
</evidence>
<evidence type="ECO:0000313" key="8">
    <source>
        <dbReference type="Proteomes" id="UP001174936"/>
    </source>
</evidence>
<dbReference type="Gene3D" id="1.25.40.10">
    <property type="entry name" value="Tetratricopeptide repeat domain"/>
    <property type="match status" value="1"/>
</dbReference>
<dbReference type="InterPro" id="IPR011990">
    <property type="entry name" value="TPR-like_helical_dom_sf"/>
</dbReference>
<feature type="compositionally biased region" description="Low complexity" evidence="6">
    <location>
        <begin position="105"/>
        <end position="120"/>
    </location>
</feature>
<name>A0AA40CWD1_9PEZI</name>
<evidence type="ECO:0000313" key="7">
    <source>
        <dbReference type="EMBL" id="KAK0651623.1"/>
    </source>
</evidence>
<feature type="region of interest" description="Disordered" evidence="6">
    <location>
        <begin position="97"/>
        <end position="120"/>
    </location>
</feature>